<feature type="domain" description="SAP" evidence="4">
    <location>
        <begin position="8"/>
        <end position="42"/>
    </location>
</feature>
<feature type="region of interest" description="Disordered" evidence="3">
    <location>
        <begin position="149"/>
        <end position="191"/>
    </location>
</feature>
<dbReference type="OrthoDB" id="445357at2759"/>
<evidence type="ECO:0000313" key="5">
    <source>
        <dbReference type="EMBL" id="KAF2073814.1"/>
    </source>
</evidence>
<gene>
    <name evidence="5" type="ORF">CYY_004872</name>
</gene>
<dbReference type="PANTHER" id="PTHR46551:SF1">
    <property type="entry name" value="SAP DOMAIN-CONTAINING RIBONUCLEOPROTEIN"/>
    <property type="match status" value="1"/>
</dbReference>
<dbReference type="AlphaFoldDB" id="A0A8J4V7C5"/>
<dbReference type="GO" id="GO:0016973">
    <property type="term" value="P:poly(A)+ mRNA export from nucleus"/>
    <property type="evidence" value="ECO:0007669"/>
    <property type="project" value="TreeGrafter"/>
</dbReference>
<evidence type="ECO:0000313" key="6">
    <source>
        <dbReference type="Proteomes" id="UP000695562"/>
    </source>
</evidence>
<feature type="region of interest" description="Disordered" evidence="3">
    <location>
        <begin position="42"/>
        <end position="90"/>
    </location>
</feature>
<dbReference type="GO" id="GO:0005634">
    <property type="term" value="C:nucleus"/>
    <property type="evidence" value="ECO:0007669"/>
    <property type="project" value="TreeGrafter"/>
</dbReference>
<reference evidence="5" key="1">
    <citation type="submission" date="2020-01" db="EMBL/GenBank/DDBJ databases">
        <title>Development of genomics and gene disruption for Polysphondylium violaceum indicates a role for the polyketide synthase stlB in stalk morphogenesis.</title>
        <authorList>
            <person name="Narita B."/>
            <person name="Kawabe Y."/>
            <person name="Kin K."/>
            <person name="Saito T."/>
            <person name="Gibbs R."/>
            <person name="Kuspa A."/>
            <person name="Muzny D."/>
            <person name="Queller D."/>
            <person name="Richards S."/>
            <person name="Strassman J."/>
            <person name="Sucgang R."/>
            <person name="Worley K."/>
            <person name="Schaap P."/>
        </authorList>
    </citation>
    <scope>NUCLEOTIDE SEQUENCE</scope>
    <source>
        <strain evidence="5">QSvi11</strain>
    </source>
</reference>
<dbReference type="Proteomes" id="UP000695562">
    <property type="component" value="Unassembled WGS sequence"/>
</dbReference>
<dbReference type="InterPro" id="IPR052240">
    <property type="entry name" value="SAP_domain_ribonucleoprotein"/>
</dbReference>
<accession>A0A8J4V7C5</accession>
<evidence type="ECO:0000259" key="4">
    <source>
        <dbReference type="PROSITE" id="PS50800"/>
    </source>
</evidence>
<feature type="compositionally biased region" description="Low complexity" evidence="3">
    <location>
        <begin position="44"/>
        <end position="82"/>
    </location>
</feature>
<organism evidence="5 6">
    <name type="scientific">Polysphondylium violaceum</name>
    <dbReference type="NCBI Taxonomy" id="133409"/>
    <lineage>
        <taxon>Eukaryota</taxon>
        <taxon>Amoebozoa</taxon>
        <taxon>Evosea</taxon>
        <taxon>Eumycetozoa</taxon>
        <taxon>Dictyostelia</taxon>
        <taxon>Dictyosteliales</taxon>
        <taxon>Dictyosteliaceae</taxon>
        <taxon>Polysphondylium</taxon>
    </lineage>
</organism>
<dbReference type="InterPro" id="IPR036361">
    <property type="entry name" value="SAP_dom_sf"/>
</dbReference>
<dbReference type="SMART" id="SM00513">
    <property type="entry name" value="SAP"/>
    <property type="match status" value="1"/>
</dbReference>
<keyword evidence="6" id="KW-1185">Reference proteome</keyword>
<comment type="similarity">
    <text evidence="2">Belongs to the SAP domain-containing ribonucleoprotein family.</text>
</comment>
<keyword evidence="1" id="KW-0597">Phosphoprotein</keyword>
<dbReference type="PANTHER" id="PTHR46551">
    <property type="entry name" value="SAP DOMAIN-CONTAINING RIBONUCLEOPROTEIN"/>
    <property type="match status" value="1"/>
</dbReference>
<dbReference type="PROSITE" id="PS50800">
    <property type="entry name" value="SAP"/>
    <property type="match status" value="1"/>
</dbReference>
<dbReference type="SUPFAM" id="SSF68906">
    <property type="entry name" value="SAP domain"/>
    <property type="match status" value="1"/>
</dbReference>
<dbReference type="Gene3D" id="1.10.720.30">
    <property type="entry name" value="SAP domain"/>
    <property type="match status" value="1"/>
</dbReference>
<proteinExistence type="inferred from homology"/>
<dbReference type="Pfam" id="PF02037">
    <property type="entry name" value="SAP"/>
    <property type="match status" value="1"/>
</dbReference>
<feature type="compositionally biased region" description="Low complexity" evidence="3">
    <location>
        <begin position="112"/>
        <end position="129"/>
    </location>
</feature>
<protein>
    <recommendedName>
        <fullName evidence="4">SAP domain-containing protein</fullName>
    </recommendedName>
</protein>
<evidence type="ECO:0000256" key="3">
    <source>
        <dbReference type="SAM" id="MobiDB-lite"/>
    </source>
</evidence>
<evidence type="ECO:0000256" key="2">
    <source>
        <dbReference type="ARBA" id="ARBA00046328"/>
    </source>
</evidence>
<evidence type="ECO:0000256" key="1">
    <source>
        <dbReference type="ARBA" id="ARBA00022553"/>
    </source>
</evidence>
<feature type="region of interest" description="Disordered" evidence="3">
    <location>
        <begin position="108"/>
        <end position="137"/>
    </location>
</feature>
<dbReference type="InterPro" id="IPR003034">
    <property type="entry name" value="SAP_dom"/>
</dbReference>
<feature type="region of interest" description="Disordered" evidence="3">
    <location>
        <begin position="214"/>
        <end position="234"/>
    </location>
</feature>
<sequence length="234" mass="25486">MSLTEEAINKLKVNELQKELGDRGLDTKGKKAELVSRLLENIQSSSSSSTATTASPTTTTTTAATTTTTETENENEINNNNTDTKMSNGSLTDVQNMTEEQRRLLRANKYNTTITPPTSSTSTTTPTTTSDKKADLEEERRKRMLKFGTSNVSITSPPPLPEPKSKVPKTKLNGDTPTKNGKPKNNKITKDNIQASTSEILERKKKFGTIEGIDGLSTPSAVSDRMKKFSTPSV</sequence>
<dbReference type="EMBL" id="AJWJ01000181">
    <property type="protein sequence ID" value="KAF2073814.1"/>
    <property type="molecule type" value="Genomic_DNA"/>
</dbReference>
<name>A0A8J4V7C5_9MYCE</name>
<comment type="caution">
    <text evidence="5">The sequence shown here is derived from an EMBL/GenBank/DDBJ whole genome shotgun (WGS) entry which is preliminary data.</text>
</comment>